<dbReference type="Proteomes" id="UP000275772">
    <property type="component" value="Unassembled WGS sequence"/>
</dbReference>
<gene>
    <name evidence="1" type="ORF">BLGHR1_15102</name>
</gene>
<dbReference type="EMBL" id="UNSH01000064">
    <property type="protein sequence ID" value="SZF04306.1"/>
    <property type="molecule type" value="Genomic_DNA"/>
</dbReference>
<organism evidence="1 2">
    <name type="scientific">Blumeria hordei</name>
    <name type="common">Barley powdery mildew</name>
    <name type="synonym">Blumeria graminis f. sp. hordei</name>
    <dbReference type="NCBI Taxonomy" id="2867405"/>
    <lineage>
        <taxon>Eukaryota</taxon>
        <taxon>Fungi</taxon>
        <taxon>Dikarya</taxon>
        <taxon>Ascomycota</taxon>
        <taxon>Pezizomycotina</taxon>
        <taxon>Leotiomycetes</taxon>
        <taxon>Erysiphales</taxon>
        <taxon>Erysiphaceae</taxon>
        <taxon>Blumeria</taxon>
    </lineage>
</organism>
<name>A0A383UX33_BLUHO</name>
<dbReference type="AlphaFoldDB" id="A0A383UX33"/>
<protein>
    <submittedName>
        <fullName evidence="1">Uncharacterized protein</fullName>
    </submittedName>
</protein>
<sequence>MHKPTRCKGKLPHRCLPDHHHICTHCVTLSALYNVAILYTTHLPPASVLAAIISYCPKPIPRCTL</sequence>
<evidence type="ECO:0000313" key="1">
    <source>
        <dbReference type="EMBL" id="SZF04306.1"/>
    </source>
</evidence>
<accession>A0A383UX33</accession>
<evidence type="ECO:0000313" key="2">
    <source>
        <dbReference type="Proteomes" id="UP000275772"/>
    </source>
</evidence>
<proteinExistence type="predicted"/>
<reference evidence="1 2" key="1">
    <citation type="submission" date="2017-11" db="EMBL/GenBank/DDBJ databases">
        <authorList>
            <person name="Kracher B."/>
        </authorList>
    </citation>
    <scope>NUCLEOTIDE SEQUENCE [LARGE SCALE GENOMIC DNA]</scope>
    <source>
        <strain evidence="1 2">RACE1</strain>
    </source>
</reference>
<dbReference type="VEuPathDB" id="FungiDB:BLGHR1_15102"/>